<protein>
    <submittedName>
        <fullName evidence="4">Late embryogenesis abundant protein</fullName>
    </submittedName>
</protein>
<feature type="compositionally biased region" description="Basic and acidic residues" evidence="1">
    <location>
        <begin position="127"/>
        <end position="139"/>
    </location>
</feature>
<dbReference type="Proteomes" id="UP000236220">
    <property type="component" value="Unassembled WGS sequence"/>
</dbReference>
<dbReference type="InterPro" id="IPR004864">
    <property type="entry name" value="LEA_2"/>
</dbReference>
<evidence type="ECO:0000313" key="5">
    <source>
        <dbReference type="Proteomes" id="UP000236220"/>
    </source>
</evidence>
<feature type="domain" description="Late embryogenesis abundant protein LEA-2 subgroup" evidence="3">
    <location>
        <begin position="52"/>
        <end position="133"/>
    </location>
</feature>
<dbReference type="Gene3D" id="2.60.40.1820">
    <property type="match status" value="1"/>
</dbReference>
<keyword evidence="2" id="KW-0732">Signal</keyword>
<proteinExistence type="predicted"/>
<dbReference type="AlphaFoldDB" id="A0A2K1PXY7"/>
<feature type="region of interest" description="Disordered" evidence="1">
    <location>
        <begin position="127"/>
        <end position="160"/>
    </location>
</feature>
<accession>A0A2K1PXY7</accession>
<evidence type="ECO:0000256" key="1">
    <source>
        <dbReference type="SAM" id="MobiDB-lite"/>
    </source>
</evidence>
<gene>
    <name evidence="4" type="ORF">Lysil_1825</name>
</gene>
<sequence>MRSPKSFPIIALAGLMTLLSACASHGGRRISEPTASIQQLTVDARGNWQVQLRLQNYSSVSMRFDAVDLAFEVNGQAAGHLQATPAMSVPAESADTATIARVPDATAKLAMADALASGMGINYTLKGDIKATPEGDKQRSYTIDGKNQLNPVPGLPGVLR</sequence>
<dbReference type="SUPFAM" id="SSF117070">
    <property type="entry name" value="LEA14-like"/>
    <property type="match status" value="1"/>
</dbReference>
<evidence type="ECO:0000259" key="3">
    <source>
        <dbReference type="Pfam" id="PF03168"/>
    </source>
</evidence>
<keyword evidence="5" id="KW-1185">Reference proteome</keyword>
<dbReference type="EMBL" id="NPZB01000002">
    <property type="protein sequence ID" value="PNS07649.1"/>
    <property type="molecule type" value="Genomic_DNA"/>
</dbReference>
<comment type="caution">
    <text evidence="4">The sequence shown here is derived from an EMBL/GenBank/DDBJ whole genome shotgun (WGS) entry which is preliminary data.</text>
</comment>
<reference evidence="4 5" key="1">
    <citation type="submission" date="2017-08" db="EMBL/GenBank/DDBJ databases">
        <title>Lysobacter sylvestris genome.</title>
        <authorList>
            <person name="Zhang D.-C."/>
            <person name="Albuquerque L."/>
            <person name="Franca L."/>
            <person name="Froufe H.J.C."/>
            <person name="Barroso C."/>
            <person name="Egas C."/>
            <person name="Da Costa M."/>
            <person name="Margesin R."/>
        </authorList>
    </citation>
    <scope>NUCLEOTIDE SEQUENCE [LARGE SCALE GENOMIC DNA]</scope>
    <source>
        <strain evidence="4 5">AM20-91</strain>
    </source>
</reference>
<dbReference type="RefSeq" id="WP_240600478.1">
    <property type="nucleotide sequence ID" value="NZ_NPZB01000002.1"/>
</dbReference>
<feature type="chain" id="PRO_5014426124" evidence="2">
    <location>
        <begin position="24"/>
        <end position="160"/>
    </location>
</feature>
<dbReference type="Pfam" id="PF03168">
    <property type="entry name" value="LEA_2"/>
    <property type="match status" value="1"/>
</dbReference>
<name>A0A2K1PXY7_9GAMM</name>
<dbReference type="PROSITE" id="PS51257">
    <property type="entry name" value="PROKAR_LIPOPROTEIN"/>
    <property type="match status" value="1"/>
</dbReference>
<feature type="signal peptide" evidence="2">
    <location>
        <begin position="1"/>
        <end position="23"/>
    </location>
</feature>
<evidence type="ECO:0000313" key="4">
    <source>
        <dbReference type="EMBL" id="PNS07649.1"/>
    </source>
</evidence>
<evidence type="ECO:0000256" key="2">
    <source>
        <dbReference type="SAM" id="SignalP"/>
    </source>
</evidence>
<organism evidence="4 5">
    <name type="scientific">Solilutibacter silvestris</name>
    <dbReference type="NCBI Taxonomy" id="1645665"/>
    <lineage>
        <taxon>Bacteria</taxon>
        <taxon>Pseudomonadati</taxon>
        <taxon>Pseudomonadota</taxon>
        <taxon>Gammaproteobacteria</taxon>
        <taxon>Lysobacterales</taxon>
        <taxon>Lysobacteraceae</taxon>
        <taxon>Solilutibacter</taxon>
    </lineage>
</organism>